<dbReference type="EMBL" id="JAKOGI010000144">
    <property type="protein sequence ID" value="KAJ8442217.1"/>
    <property type="molecule type" value="Genomic_DNA"/>
</dbReference>
<organism evidence="1 2">
    <name type="scientific">Carnegiea gigantea</name>
    <dbReference type="NCBI Taxonomy" id="171969"/>
    <lineage>
        <taxon>Eukaryota</taxon>
        <taxon>Viridiplantae</taxon>
        <taxon>Streptophyta</taxon>
        <taxon>Embryophyta</taxon>
        <taxon>Tracheophyta</taxon>
        <taxon>Spermatophyta</taxon>
        <taxon>Magnoliopsida</taxon>
        <taxon>eudicotyledons</taxon>
        <taxon>Gunneridae</taxon>
        <taxon>Pentapetalae</taxon>
        <taxon>Caryophyllales</taxon>
        <taxon>Cactineae</taxon>
        <taxon>Cactaceae</taxon>
        <taxon>Cactoideae</taxon>
        <taxon>Echinocereeae</taxon>
        <taxon>Carnegiea</taxon>
    </lineage>
</organism>
<dbReference type="Proteomes" id="UP001153076">
    <property type="component" value="Unassembled WGS sequence"/>
</dbReference>
<evidence type="ECO:0000313" key="2">
    <source>
        <dbReference type="Proteomes" id="UP001153076"/>
    </source>
</evidence>
<proteinExistence type="predicted"/>
<comment type="caution">
    <text evidence="1">The sequence shown here is derived from an EMBL/GenBank/DDBJ whole genome shotgun (WGS) entry which is preliminary data.</text>
</comment>
<dbReference type="GO" id="GO:0006890">
    <property type="term" value="P:retrograde vesicle-mediated transport, Golgi to endoplasmic reticulum"/>
    <property type="evidence" value="ECO:0007669"/>
    <property type="project" value="InterPro"/>
</dbReference>
<name>A0A9Q1KGA3_9CARY</name>
<dbReference type="GO" id="GO:0005783">
    <property type="term" value="C:endoplasmic reticulum"/>
    <property type="evidence" value="ECO:0007669"/>
    <property type="project" value="TreeGrafter"/>
</dbReference>
<dbReference type="InterPro" id="IPR005606">
    <property type="entry name" value="Sec20"/>
</dbReference>
<dbReference type="PANTHER" id="PTHR12825:SF0">
    <property type="entry name" value="VESICLE TRANSPORT PROTEIN SEC20"/>
    <property type="match status" value="1"/>
</dbReference>
<gene>
    <name evidence="1" type="ORF">Cgig2_005157</name>
</gene>
<dbReference type="AlphaFoldDB" id="A0A9Q1KGA3"/>
<accession>A0A9Q1KGA3</accession>
<reference evidence="1" key="1">
    <citation type="submission" date="2022-04" db="EMBL/GenBank/DDBJ databases">
        <title>Carnegiea gigantea Genome sequencing and assembly v2.</title>
        <authorList>
            <person name="Copetti D."/>
            <person name="Sanderson M.J."/>
            <person name="Burquez A."/>
            <person name="Wojciechowski M.F."/>
        </authorList>
    </citation>
    <scope>NUCLEOTIDE SEQUENCE</scope>
    <source>
        <strain evidence="1">SGP5-SGP5p</strain>
        <tissue evidence="1">Aerial part</tissue>
    </source>
</reference>
<dbReference type="GO" id="GO:0005484">
    <property type="term" value="F:SNAP receptor activity"/>
    <property type="evidence" value="ECO:0007669"/>
    <property type="project" value="InterPro"/>
</dbReference>
<dbReference type="GO" id="GO:0031201">
    <property type="term" value="C:SNARE complex"/>
    <property type="evidence" value="ECO:0007669"/>
    <property type="project" value="TreeGrafter"/>
</dbReference>
<dbReference type="PANTHER" id="PTHR12825">
    <property type="entry name" value="BNIP1-RELATED"/>
    <property type="match status" value="1"/>
</dbReference>
<keyword evidence="2" id="KW-1185">Reference proteome</keyword>
<evidence type="ECO:0000313" key="1">
    <source>
        <dbReference type="EMBL" id="KAJ8442217.1"/>
    </source>
</evidence>
<sequence length="201" mass="22538">MDKVVEAVEEVKKQWDETWTQTQGHIRAIEDFGKSRETSGEKNSLPRLNGLAQDGLNMLNSLVLKLDLLAPQLPSYDDVESAQALLQNWRQQCQRPLAILSLLQCSLIYPFGADNTVFILFDSLRVALRTANLQAKANVRKTAQEERELLLGGGSESTMRRRNLHTVSLCIVRCHDVVRFIFNLVFSCVGGGKECEYASGL</sequence>
<dbReference type="OrthoDB" id="46868at2759"/>
<protein>
    <submittedName>
        <fullName evidence="1">Uncharacterized protein</fullName>
    </submittedName>
</protein>